<dbReference type="GO" id="GO:0016020">
    <property type="term" value="C:membrane"/>
    <property type="evidence" value="ECO:0007669"/>
    <property type="project" value="UniProtKB-SubCell"/>
</dbReference>
<dbReference type="Gene3D" id="1.20.1250.20">
    <property type="entry name" value="MFS general substrate transporter like domains"/>
    <property type="match status" value="1"/>
</dbReference>
<keyword evidence="4 7" id="KW-0812">Transmembrane</keyword>
<feature type="transmembrane region" description="Helical" evidence="7">
    <location>
        <begin position="118"/>
        <end position="140"/>
    </location>
</feature>
<dbReference type="AlphaFoldDB" id="A0A1M6ZX34"/>
<dbReference type="InterPro" id="IPR004752">
    <property type="entry name" value="AmpG_permease/AT-1"/>
</dbReference>
<dbReference type="GO" id="GO:0022857">
    <property type="term" value="F:transmembrane transporter activity"/>
    <property type="evidence" value="ECO:0007669"/>
    <property type="project" value="InterPro"/>
</dbReference>
<keyword evidence="5 7" id="KW-1133">Transmembrane helix</keyword>
<keyword evidence="6 7" id="KW-0472">Membrane</keyword>
<evidence type="ECO:0000313" key="8">
    <source>
        <dbReference type="EMBL" id="SHL35041.1"/>
    </source>
</evidence>
<feature type="transmembrane region" description="Helical" evidence="7">
    <location>
        <begin position="88"/>
        <end position="112"/>
    </location>
</feature>
<evidence type="ECO:0000256" key="6">
    <source>
        <dbReference type="ARBA" id="ARBA00023136"/>
    </source>
</evidence>
<accession>A0A1M6ZX34</accession>
<dbReference type="EMBL" id="FRBR01000002">
    <property type="protein sequence ID" value="SHL35041.1"/>
    <property type="molecule type" value="Genomic_DNA"/>
</dbReference>
<protein>
    <submittedName>
        <fullName evidence="8">MFS transporter, putative signal transducer</fullName>
    </submittedName>
</protein>
<gene>
    <name evidence="8" type="ORF">SAMN05444398_10291</name>
</gene>
<evidence type="ECO:0000256" key="2">
    <source>
        <dbReference type="ARBA" id="ARBA00008335"/>
    </source>
</evidence>
<keyword evidence="9" id="KW-1185">Reference proteome</keyword>
<feature type="transmembrane region" description="Helical" evidence="7">
    <location>
        <begin position="161"/>
        <end position="180"/>
    </location>
</feature>
<feature type="transmembrane region" description="Helical" evidence="7">
    <location>
        <begin position="192"/>
        <end position="215"/>
    </location>
</feature>
<keyword evidence="3" id="KW-0813">Transport</keyword>
<dbReference type="STRING" id="337701.SAMN05444398_10291"/>
<feature type="transmembrane region" description="Helical" evidence="7">
    <location>
        <begin position="282"/>
        <end position="301"/>
    </location>
</feature>
<dbReference type="Proteomes" id="UP000183974">
    <property type="component" value="Unassembled WGS sequence"/>
</dbReference>
<evidence type="ECO:0000256" key="4">
    <source>
        <dbReference type="ARBA" id="ARBA00022692"/>
    </source>
</evidence>
<dbReference type="SUPFAM" id="SSF103473">
    <property type="entry name" value="MFS general substrate transporter"/>
    <property type="match status" value="1"/>
</dbReference>
<dbReference type="InterPro" id="IPR011701">
    <property type="entry name" value="MFS"/>
</dbReference>
<dbReference type="PANTHER" id="PTHR12778:SF10">
    <property type="entry name" value="MAJOR FACILITATOR SUPERFAMILY DOMAIN-CONTAINING PROTEIN 3"/>
    <property type="match status" value="1"/>
</dbReference>
<comment type="similarity">
    <text evidence="2">Belongs to the major facilitator superfamily.</text>
</comment>
<evidence type="ECO:0000313" key="9">
    <source>
        <dbReference type="Proteomes" id="UP000183974"/>
    </source>
</evidence>
<evidence type="ECO:0000256" key="3">
    <source>
        <dbReference type="ARBA" id="ARBA00022448"/>
    </source>
</evidence>
<feature type="transmembrane region" description="Helical" evidence="7">
    <location>
        <begin position="222"/>
        <end position="241"/>
    </location>
</feature>
<dbReference type="Pfam" id="PF07690">
    <property type="entry name" value="MFS_1"/>
    <property type="match status" value="1"/>
</dbReference>
<dbReference type="InterPro" id="IPR036259">
    <property type="entry name" value="MFS_trans_sf"/>
</dbReference>
<organism evidence="8 9">
    <name type="scientific">Roseovarius pacificus</name>
    <dbReference type="NCBI Taxonomy" id="337701"/>
    <lineage>
        <taxon>Bacteria</taxon>
        <taxon>Pseudomonadati</taxon>
        <taxon>Pseudomonadota</taxon>
        <taxon>Alphaproteobacteria</taxon>
        <taxon>Rhodobacterales</taxon>
        <taxon>Roseobacteraceae</taxon>
        <taxon>Roseovarius</taxon>
    </lineage>
</organism>
<evidence type="ECO:0000256" key="5">
    <source>
        <dbReference type="ARBA" id="ARBA00022989"/>
    </source>
</evidence>
<reference evidence="8 9" key="1">
    <citation type="submission" date="2016-11" db="EMBL/GenBank/DDBJ databases">
        <authorList>
            <person name="Jaros S."/>
            <person name="Januszkiewicz K."/>
            <person name="Wedrychowicz H."/>
        </authorList>
    </citation>
    <scope>NUCLEOTIDE SEQUENCE [LARGE SCALE GENOMIC DNA]</scope>
    <source>
        <strain evidence="8 9">DSM 29589</strain>
    </source>
</reference>
<feature type="transmembrane region" description="Helical" evidence="7">
    <location>
        <begin position="247"/>
        <end position="270"/>
    </location>
</feature>
<comment type="subcellular location">
    <subcellularLocation>
        <location evidence="1">Membrane</location>
        <topology evidence="1">Multi-pass membrane protein</topology>
    </subcellularLocation>
</comment>
<evidence type="ECO:0000256" key="7">
    <source>
        <dbReference type="SAM" id="Phobius"/>
    </source>
</evidence>
<feature type="transmembrane region" description="Helical" evidence="7">
    <location>
        <begin position="54"/>
        <end position="76"/>
    </location>
</feature>
<evidence type="ECO:0000256" key="1">
    <source>
        <dbReference type="ARBA" id="ARBA00004141"/>
    </source>
</evidence>
<feature type="transmembrane region" description="Helical" evidence="7">
    <location>
        <begin position="28"/>
        <end position="48"/>
    </location>
</feature>
<proteinExistence type="inferred from homology"/>
<sequence length="339" mass="35008">MAYVVWLPWALKWLWAPIFDSRPQIRYLVLRFSPGLLAAVFLSLIRFAPLGTTAPLLLLAALAACAGASLQIALAAEVIGRADDGGRAVANTLQVIGMTTGGVLGGAVLLWLASRIGWVPAILSGSALILVLGTTAFLIRPVRTLPGPRIAPWRSLRSSRVIGLVLLVGLSAAADGFLGARLLDSGHDAVEVGWYLGAFAMLAMLPAATGAGALLRRVGALATLRSLLLLKAALLVMLTLFPSHPLVSIALAVVCFAASASVMTATWQIYMSSVQPTAAASGFALLTSLEAMVLMFGGMAAGQVAARSGYSPIFYAAALAAVLGAAVSPLLLSDREVAP</sequence>
<name>A0A1M6ZX34_9RHOB</name>
<dbReference type="PANTHER" id="PTHR12778">
    <property type="entry name" value="SOLUTE CARRIER FAMILY 33 ACETYL-COA TRANSPORTER -RELATED"/>
    <property type="match status" value="1"/>
</dbReference>
<feature type="transmembrane region" description="Helical" evidence="7">
    <location>
        <begin position="313"/>
        <end position="332"/>
    </location>
</feature>